<dbReference type="GO" id="GO:0005524">
    <property type="term" value="F:ATP binding"/>
    <property type="evidence" value="ECO:0007669"/>
    <property type="project" value="InterPro"/>
</dbReference>
<keyword evidence="5" id="KW-1185">Reference proteome</keyword>
<evidence type="ECO:0000256" key="2">
    <source>
        <dbReference type="SAM" id="Phobius"/>
    </source>
</evidence>
<dbReference type="PROSITE" id="PS50011">
    <property type="entry name" value="PROTEIN_KINASE_DOM"/>
    <property type="match status" value="1"/>
</dbReference>
<dbReference type="InterPro" id="IPR005532">
    <property type="entry name" value="SUMF_dom"/>
</dbReference>
<sequence length="555" mass="60418">PRRRHAKTQCQHPIPVQPNPRSVSRRRLPTIPPNSIRHVEEPQNIVHRDLSPDNVVLRSGDLDRATIIDFGIAKKTDGIATSLIGSSFAGKMEYASPEQMGLFGNVVDQRSDIYSLGLVLAEAALGRPLGMAPTPAQAIEQRKRLPDLSAVPDSLRAELTAMLQPDPERRLGSMREVLALDDGIVAPRRARAGTRRWWIAAGIVAAVAAVGGAIGVLRPDWASEGMDRIAGLAGSVPAPKPGRNAEDAEEAAWNRAKAAGTMPAVREYLSRYPAGRYVADARALTQDIERREAAQSTPGQSFRDCADCPEMVRLPTGAFVMGSTPEERQREGVPAIWTESEGPQRTVTIGHSIAIGKYEVSLGEFAMFVQTTGHSMSDSCWRNPGFEQTYGDPVVCVTWHDAKAYAGWLSRITGKTYRLPTEAEWEYAARANTTTARYWGDSLDQVCAYANVLETAVKCQDSYSYTAPVGQFRPNAFHLYDMLGNVSEWVEDCWTPRYDGAPTDGSAVSSGNCALHATRGGSWNADPWRIRAAARASAASGTRSGDVGFRLVRVD</sequence>
<evidence type="ECO:0000259" key="3">
    <source>
        <dbReference type="PROSITE" id="PS50011"/>
    </source>
</evidence>
<dbReference type="Pfam" id="PF03781">
    <property type="entry name" value="FGE-sulfatase"/>
    <property type="match status" value="1"/>
</dbReference>
<dbReference type="InterPro" id="IPR008266">
    <property type="entry name" value="Tyr_kinase_AS"/>
</dbReference>
<dbReference type="InterPro" id="IPR000719">
    <property type="entry name" value="Prot_kinase_dom"/>
</dbReference>
<feature type="transmembrane region" description="Helical" evidence="2">
    <location>
        <begin position="197"/>
        <end position="217"/>
    </location>
</feature>
<dbReference type="EMBL" id="VDUZ01000060">
    <property type="protein sequence ID" value="TXL70417.1"/>
    <property type="molecule type" value="Genomic_DNA"/>
</dbReference>
<feature type="domain" description="Protein kinase" evidence="3">
    <location>
        <begin position="1"/>
        <end position="184"/>
    </location>
</feature>
<keyword evidence="2" id="KW-0812">Transmembrane</keyword>
<dbReference type="GO" id="GO:0120147">
    <property type="term" value="F:formylglycine-generating oxidase activity"/>
    <property type="evidence" value="ECO:0007669"/>
    <property type="project" value="TreeGrafter"/>
</dbReference>
<comment type="caution">
    <text evidence="4">The sequence shown here is derived from an EMBL/GenBank/DDBJ whole genome shotgun (WGS) entry which is preliminary data.</text>
</comment>
<dbReference type="InterPro" id="IPR042095">
    <property type="entry name" value="SUMF_sf"/>
</dbReference>
<dbReference type="GO" id="GO:0004672">
    <property type="term" value="F:protein kinase activity"/>
    <property type="evidence" value="ECO:0007669"/>
    <property type="project" value="InterPro"/>
</dbReference>
<evidence type="ECO:0000313" key="4">
    <source>
        <dbReference type="EMBL" id="TXL70417.1"/>
    </source>
</evidence>
<feature type="region of interest" description="Disordered" evidence="1">
    <location>
        <begin position="1"/>
        <end position="35"/>
    </location>
</feature>
<dbReference type="RefSeq" id="WP_147851629.1">
    <property type="nucleotide sequence ID" value="NZ_VDUZ01000060.1"/>
</dbReference>
<keyword evidence="2" id="KW-0472">Membrane</keyword>
<protein>
    <recommendedName>
        <fullName evidence="3">Protein kinase domain-containing protein</fullName>
    </recommendedName>
</protein>
<dbReference type="InterPro" id="IPR051043">
    <property type="entry name" value="Sulfatase_Mod_Factor_Kinase"/>
</dbReference>
<dbReference type="PANTHER" id="PTHR23150">
    <property type="entry name" value="SULFATASE MODIFYING FACTOR 1, 2"/>
    <property type="match status" value="1"/>
</dbReference>
<evidence type="ECO:0000256" key="1">
    <source>
        <dbReference type="SAM" id="MobiDB-lite"/>
    </source>
</evidence>
<dbReference type="Proteomes" id="UP000321638">
    <property type="component" value="Unassembled WGS sequence"/>
</dbReference>
<dbReference type="Pfam" id="PF00069">
    <property type="entry name" value="Pkinase"/>
    <property type="match status" value="1"/>
</dbReference>
<keyword evidence="2" id="KW-1133">Transmembrane helix</keyword>
<reference evidence="4 5" key="1">
    <citation type="submission" date="2019-06" db="EMBL/GenBank/DDBJ databases">
        <title>New taxonomy in bacterial strain CC-CFT640, isolated from vineyard.</title>
        <authorList>
            <person name="Lin S.-Y."/>
            <person name="Tsai C.-F."/>
            <person name="Young C.-C."/>
        </authorList>
    </citation>
    <scope>NUCLEOTIDE SEQUENCE [LARGE SCALE GENOMIC DNA]</scope>
    <source>
        <strain evidence="4 5">CC-CFT640</strain>
    </source>
</reference>
<dbReference type="OrthoDB" id="9768004at2"/>
<dbReference type="Gene3D" id="3.90.1580.10">
    <property type="entry name" value="paralog of FGE (formylglycine-generating enzyme)"/>
    <property type="match status" value="1"/>
</dbReference>
<dbReference type="SUPFAM" id="SSF56436">
    <property type="entry name" value="C-type lectin-like"/>
    <property type="match status" value="1"/>
</dbReference>
<organism evidence="4 5">
    <name type="scientific">Vineibacter terrae</name>
    <dbReference type="NCBI Taxonomy" id="2586908"/>
    <lineage>
        <taxon>Bacteria</taxon>
        <taxon>Pseudomonadati</taxon>
        <taxon>Pseudomonadota</taxon>
        <taxon>Alphaproteobacteria</taxon>
        <taxon>Hyphomicrobiales</taxon>
        <taxon>Vineibacter</taxon>
    </lineage>
</organism>
<evidence type="ECO:0000313" key="5">
    <source>
        <dbReference type="Proteomes" id="UP000321638"/>
    </source>
</evidence>
<dbReference type="InterPro" id="IPR011009">
    <property type="entry name" value="Kinase-like_dom_sf"/>
</dbReference>
<proteinExistence type="predicted"/>
<accession>A0A5C8P9E9</accession>
<dbReference type="SUPFAM" id="SSF56112">
    <property type="entry name" value="Protein kinase-like (PK-like)"/>
    <property type="match status" value="1"/>
</dbReference>
<dbReference type="SMART" id="SM00220">
    <property type="entry name" value="S_TKc"/>
    <property type="match status" value="1"/>
</dbReference>
<dbReference type="InterPro" id="IPR016187">
    <property type="entry name" value="CTDL_fold"/>
</dbReference>
<dbReference type="Gene3D" id="1.10.510.10">
    <property type="entry name" value="Transferase(Phosphotransferase) domain 1"/>
    <property type="match status" value="1"/>
</dbReference>
<dbReference type="PANTHER" id="PTHR23150:SF35">
    <property type="entry name" value="BLL6746 PROTEIN"/>
    <property type="match status" value="1"/>
</dbReference>
<feature type="non-terminal residue" evidence="4">
    <location>
        <position position="1"/>
    </location>
</feature>
<gene>
    <name evidence="4" type="ORF">FHP25_34880</name>
</gene>
<name>A0A5C8P9E9_9HYPH</name>
<dbReference type="AlphaFoldDB" id="A0A5C8P9E9"/>
<dbReference type="PROSITE" id="PS00109">
    <property type="entry name" value="PROTEIN_KINASE_TYR"/>
    <property type="match status" value="1"/>
</dbReference>